<dbReference type="Proteomes" id="UP001596142">
    <property type="component" value="Unassembled WGS sequence"/>
</dbReference>
<evidence type="ECO:0000313" key="2">
    <source>
        <dbReference type="Proteomes" id="UP001596142"/>
    </source>
</evidence>
<sequence>MRTAAAPGLQKTDQKLKTRLLQSKKEEIWEPLTIRAKVSFVSGIYVVSSIMWQYAITGKKECPIYYLLLPEEEDER</sequence>
<proteinExistence type="predicted"/>
<keyword evidence="2" id="KW-1185">Reference proteome</keyword>
<evidence type="ECO:0000313" key="1">
    <source>
        <dbReference type="EMBL" id="MFC5711268.1"/>
    </source>
</evidence>
<dbReference type="EMBL" id="JBHSOZ010000002">
    <property type="protein sequence ID" value="MFC5711268.1"/>
    <property type="molecule type" value="Genomic_DNA"/>
</dbReference>
<gene>
    <name evidence="1" type="ORF">ACFPU1_00585</name>
</gene>
<reference evidence="2" key="1">
    <citation type="journal article" date="2019" name="Int. J. Syst. Evol. Microbiol.">
        <title>The Global Catalogue of Microorganisms (GCM) 10K type strain sequencing project: providing services to taxonomists for standard genome sequencing and annotation.</title>
        <authorList>
            <consortium name="The Broad Institute Genomics Platform"/>
            <consortium name="The Broad Institute Genome Sequencing Center for Infectious Disease"/>
            <person name="Wu L."/>
            <person name="Ma J."/>
        </authorList>
    </citation>
    <scope>NUCLEOTIDE SEQUENCE [LARGE SCALE GENOMIC DNA]</scope>
    <source>
        <strain evidence="2">CECT 7184</strain>
    </source>
</reference>
<organism evidence="1 2">
    <name type="scientific">Thalassorhabdus alkalitolerans</name>
    <dbReference type="NCBI Taxonomy" id="2282697"/>
    <lineage>
        <taxon>Bacteria</taxon>
        <taxon>Bacillati</taxon>
        <taxon>Bacillota</taxon>
        <taxon>Bacilli</taxon>
        <taxon>Bacillales</taxon>
        <taxon>Bacillaceae</taxon>
        <taxon>Thalassorhabdus</taxon>
    </lineage>
</organism>
<comment type="caution">
    <text evidence="1">The sequence shown here is derived from an EMBL/GenBank/DDBJ whole genome shotgun (WGS) entry which is preliminary data.</text>
</comment>
<name>A0ABW0YLI0_9BACI</name>
<accession>A0ABW0YLI0</accession>
<protein>
    <submittedName>
        <fullName evidence="1">Uncharacterized protein</fullName>
    </submittedName>
</protein>